<evidence type="ECO:0000313" key="3">
    <source>
        <dbReference type="EMBL" id="JAS05769.1"/>
    </source>
</evidence>
<feature type="region of interest" description="Disordered" evidence="1">
    <location>
        <begin position="840"/>
        <end position="878"/>
    </location>
</feature>
<dbReference type="SUPFAM" id="SSF53300">
    <property type="entry name" value="vWA-like"/>
    <property type="match status" value="1"/>
</dbReference>
<dbReference type="FunFam" id="3.40.50.300:FF:000663">
    <property type="entry name" value="von Willebrand factor A domain containing 8"/>
    <property type="match status" value="1"/>
</dbReference>
<evidence type="ECO:0000256" key="1">
    <source>
        <dbReference type="SAM" id="MobiDB-lite"/>
    </source>
</evidence>
<dbReference type="InterPro" id="IPR011704">
    <property type="entry name" value="ATPase_dyneun-rel_AAA"/>
</dbReference>
<organism evidence="3">
    <name type="scientific">Clastoptera arizonana</name>
    <name type="common">Arizona spittle bug</name>
    <dbReference type="NCBI Taxonomy" id="38151"/>
    <lineage>
        <taxon>Eukaryota</taxon>
        <taxon>Metazoa</taxon>
        <taxon>Ecdysozoa</taxon>
        <taxon>Arthropoda</taxon>
        <taxon>Hexapoda</taxon>
        <taxon>Insecta</taxon>
        <taxon>Pterygota</taxon>
        <taxon>Neoptera</taxon>
        <taxon>Paraneoptera</taxon>
        <taxon>Hemiptera</taxon>
        <taxon>Auchenorrhyncha</taxon>
        <taxon>Cercopoidea</taxon>
        <taxon>Clastopteridae</taxon>
        <taxon>Clastoptera</taxon>
    </lineage>
</organism>
<dbReference type="SMART" id="SM00327">
    <property type="entry name" value="VWA"/>
    <property type="match status" value="1"/>
</dbReference>
<dbReference type="EMBL" id="GEDC01031529">
    <property type="protein sequence ID" value="JAS05769.1"/>
    <property type="molecule type" value="Transcribed_RNA"/>
</dbReference>
<reference evidence="3" key="1">
    <citation type="submission" date="2015-12" db="EMBL/GenBank/DDBJ databases">
        <title>De novo transcriptome assembly of four potential Pierce s Disease insect vectors from Arizona vineyards.</title>
        <authorList>
            <person name="Tassone E.E."/>
        </authorList>
    </citation>
    <scope>NUCLEOTIDE SEQUENCE</scope>
</reference>
<accession>A0A1B6BXM8</accession>
<dbReference type="InterPro" id="IPR027417">
    <property type="entry name" value="P-loop_NTPase"/>
</dbReference>
<dbReference type="GO" id="GO:0016887">
    <property type="term" value="F:ATP hydrolysis activity"/>
    <property type="evidence" value="ECO:0007669"/>
    <property type="project" value="InterPro"/>
</dbReference>
<dbReference type="PROSITE" id="PS50234">
    <property type="entry name" value="VWFA"/>
    <property type="match status" value="1"/>
</dbReference>
<dbReference type="InterPro" id="IPR036465">
    <property type="entry name" value="vWFA_dom_sf"/>
</dbReference>
<feature type="compositionally biased region" description="Gly residues" evidence="1">
    <location>
        <begin position="862"/>
        <end position="878"/>
    </location>
</feature>
<dbReference type="SMART" id="SM00382">
    <property type="entry name" value="AAA"/>
    <property type="match status" value="2"/>
</dbReference>
<dbReference type="AlphaFoldDB" id="A0A1B6BXM8"/>
<sequence length="1199" mass="133590">MNLEDGRFLVSASRYDKLLKENGEEQLKKWGLVRVSEDFRVIALGLPVPGYYGNPLDPPLRSRFQARNVSTPSYKDTFDLLAANYPTVPQDKLSQLLSCAFALMSPESQALGLPDFPGDNLHIAAQLLAYFPWYSVRDAVKKLYPYETLLNTEGQRAVEDILNSFRIKQEEHIPEIETISVGENFTNAVLKCQGKKAAVLVPCGNITPTSTTDIKNYVRTEFHEKSLVECLESHSCTDICILGPRGCGKSTLVNRLAHKLGYTVQPIVLYQDMTNRDLIQQRTTLPNGDTIWKNSPLVDAALNGNLAVLDGLHRLHPSTTAVLQRLIHDRELQLYDGHRLIRHDRYDDLAATLGCDKLKESGILRIHPSFRIIALAEPPTATNASWLNPELLTLFAYHEMPSLTKEQELHIIESLCGKVPSEILDIITISHILRSSSDATLQSLATSLSTRQLLRISRRAVSYPLQSSYSIIQQACLAKFLPPLARQALESVLKRNGIQHSSFSENRQSEIQFSESSVTIGQTKVSINKTVDSSKVPDIVFYNIPQHVLLLERLIQDYTLGEHLLLVGNQGVGKNKIADRLLQLLNLPREYIQLHRDTTVQSLTLQATVRDGVVLYEDSPLVQAVKEGHVLVVDEADKAPTHVTCILKTLVESGEMILSDGRRIVPNTDIRLNLSNTDNIIPIHPNFRMIVLANRPGFPFLGNDFFGALGDLFSCHAVDNPSEESEIALLTQYAPDVPLELIQRIVTAFAQLRDMADQGLVSYPYSTREVVNIVKHMQAYPDDSLADTVANVFDFDLYSRDLRDTLLRVLANHGIHIPMTAEEKKHKDFVQLTVDRHSGLDVSSPKHGKVDEKGDPHVGGNTWAGGTGGRDTAGLGGKGGPYRLDAGHTVHQLSDEEKASVPEHVRKAAREMAQKAFKKKLEEIKMSEYDASLYEQFSSAVSNQVQALRVILNSLQAKSKDRQWLRHQTSGDLDDAKLIEGITGEKNVYRRRGEKEPEVGAPQTKPKRLRLVVDVSGSMYRFNGFDQRLERQLEAVTLVMESFHGYETRIQYDIVGHSGEGYGLTFIHNNGPPLNNKERLDVIKTMHAHAQFCMSGDNTLEATEHAVSSLAEEDCDEAIVIVLSDANLSRYAIPPKKLTQALTCNTKVDAYAIFIGSLGDQAERLVAALPAGKGFLCMNLNLLPQILHQIFTSSILKTR</sequence>
<proteinExistence type="predicted"/>
<dbReference type="InterPro" id="IPR039891">
    <property type="entry name" value="VWA8"/>
</dbReference>
<dbReference type="InterPro" id="IPR002035">
    <property type="entry name" value="VWF_A"/>
</dbReference>
<dbReference type="GO" id="GO:0005524">
    <property type="term" value="F:ATP binding"/>
    <property type="evidence" value="ECO:0007669"/>
    <property type="project" value="InterPro"/>
</dbReference>
<dbReference type="Gene3D" id="3.40.50.410">
    <property type="entry name" value="von Willebrand factor, type A domain"/>
    <property type="match status" value="1"/>
</dbReference>
<dbReference type="SUPFAM" id="SSF52540">
    <property type="entry name" value="P-loop containing nucleoside triphosphate hydrolases"/>
    <property type="match status" value="2"/>
</dbReference>
<protein>
    <recommendedName>
        <fullName evidence="2">VWFA domain-containing protein</fullName>
    </recommendedName>
</protein>
<dbReference type="PANTHER" id="PTHR21610:SF9">
    <property type="entry name" value="VON WILLEBRAND FACTOR A DOMAIN-CONTAINING PROTEIN 8"/>
    <property type="match status" value="1"/>
</dbReference>
<evidence type="ECO:0000259" key="2">
    <source>
        <dbReference type="PROSITE" id="PS50234"/>
    </source>
</evidence>
<gene>
    <name evidence="3" type="ORF">g.33236</name>
</gene>
<feature type="domain" description="VWFA" evidence="2">
    <location>
        <begin position="1008"/>
        <end position="1190"/>
    </location>
</feature>
<dbReference type="Pfam" id="PF07728">
    <property type="entry name" value="AAA_5"/>
    <property type="match status" value="2"/>
</dbReference>
<dbReference type="PANTHER" id="PTHR21610">
    <property type="entry name" value="VON WILLEBRAND FACTOR A DOMAIN-CONTAINING PROTEIN 8"/>
    <property type="match status" value="1"/>
</dbReference>
<dbReference type="GO" id="GO:0005737">
    <property type="term" value="C:cytoplasm"/>
    <property type="evidence" value="ECO:0007669"/>
    <property type="project" value="TreeGrafter"/>
</dbReference>
<name>A0A1B6BXM8_9HEMI</name>
<dbReference type="Gene3D" id="3.40.50.300">
    <property type="entry name" value="P-loop containing nucleotide triphosphate hydrolases"/>
    <property type="match status" value="2"/>
</dbReference>
<dbReference type="InterPro" id="IPR003593">
    <property type="entry name" value="AAA+_ATPase"/>
</dbReference>
<dbReference type="GO" id="GO:0032991">
    <property type="term" value="C:protein-containing complex"/>
    <property type="evidence" value="ECO:0007669"/>
    <property type="project" value="UniProtKB-ARBA"/>
</dbReference>